<keyword evidence="2" id="KW-0808">Transferase</keyword>
<evidence type="ECO:0000256" key="3">
    <source>
        <dbReference type="ARBA" id="ARBA00022692"/>
    </source>
</evidence>
<evidence type="ECO:0008006" key="9">
    <source>
        <dbReference type="Google" id="ProtNLM"/>
    </source>
</evidence>
<dbReference type="AlphaFoldDB" id="A0A7T5RJK7"/>
<keyword evidence="4 6" id="KW-1133">Transmembrane helix</keyword>
<dbReference type="PANTHER" id="PTHR22926">
    <property type="entry name" value="PHOSPHO-N-ACETYLMURAMOYL-PENTAPEPTIDE-TRANSFERASE"/>
    <property type="match status" value="1"/>
</dbReference>
<feature type="transmembrane region" description="Helical" evidence="6">
    <location>
        <begin position="71"/>
        <end position="91"/>
    </location>
</feature>
<evidence type="ECO:0000256" key="5">
    <source>
        <dbReference type="ARBA" id="ARBA00023136"/>
    </source>
</evidence>
<sequence length="391" mass="43393">MEINTITNVVKVFGLSALSFVLAIFLTPLLTNLMYKYKLWRKDVRELSPDGSQTPLFAALHKDRETSVPRLGGVLIWVTTILVALLFWIIAQVTDDPFWDKVNFLSRNQTWLPLFILLASSLLGLADDLLQVFRKGNYVAGGIKPPTFSEDAKPKISFIRKLLSVLKPWRQNTQEGGGVKFRHRLLAVFFIALAGALWFHYKLGWQTIYIPGLGDLFINGWYIPLFVGTMILLFSSSIVDGIDGLSGGVFASIFAAYGGIAFFRGQIDIAAFSGVILGALLAFLWFNIPPARFYMGESGMLGLTTALTVIAFLTDSVIVLPVIGFILMAEVASDVLQFASKRFRGKKIFLIAPIHHHFEAIGWPPYKVTMRFWIVGVVAAIVGMVIALIGR</sequence>
<dbReference type="GO" id="GO:0071555">
    <property type="term" value="P:cell wall organization"/>
    <property type="evidence" value="ECO:0007669"/>
    <property type="project" value="TreeGrafter"/>
</dbReference>
<proteinExistence type="predicted"/>
<comment type="subcellular location">
    <subcellularLocation>
        <location evidence="1">Membrane</location>
        <topology evidence="1">Multi-pass membrane protein</topology>
    </subcellularLocation>
</comment>
<dbReference type="Proteomes" id="UP000595618">
    <property type="component" value="Chromosome"/>
</dbReference>
<evidence type="ECO:0000313" key="8">
    <source>
        <dbReference type="Proteomes" id="UP000595618"/>
    </source>
</evidence>
<feature type="transmembrane region" description="Helical" evidence="6">
    <location>
        <begin position="221"/>
        <end position="238"/>
    </location>
</feature>
<feature type="transmembrane region" description="Helical" evidence="6">
    <location>
        <begin position="300"/>
        <end position="328"/>
    </location>
</feature>
<feature type="transmembrane region" description="Helical" evidence="6">
    <location>
        <begin position="185"/>
        <end position="201"/>
    </location>
</feature>
<feature type="transmembrane region" description="Helical" evidence="6">
    <location>
        <begin position="111"/>
        <end position="130"/>
    </location>
</feature>
<dbReference type="GO" id="GO:0016780">
    <property type="term" value="F:phosphotransferase activity, for other substituted phosphate groups"/>
    <property type="evidence" value="ECO:0007669"/>
    <property type="project" value="InterPro"/>
</dbReference>
<feature type="transmembrane region" description="Helical" evidence="6">
    <location>
        <begin position="269"/>
        <end position="288"/>
    </location>
</feature>
<dbReference type="InterPro" id="IPR000715">
    <property type="entry name" value="Glycosyl_transferase_4"/>
</dbReference>
<dbReference type="GO" id="GO:0044038">
    <property type="term" value="P:cell wall macromolecule biosynthetic process"/>
    <property type="evidence" value="ECO:0007669"/>
    <property type="project" value="TreeGrafter"/>
</dbReference>
<dbReference type="EMBL" id="CP066690">
    <property type="protein sequence ID" value="QQG45299.1"/>
    <property type="molecule type" value="Genomic_DNA"/>
</dbReference>
<keyword evidence="3 6" id="KW-0812">Transmembrane</keyword>
<feature type="transmembrane region" description="Helical" evidence="6">
    <location>
        <begin position="12"/>
        <end position="35"/>
    </location>
</feature>
<feature type="transmembrane region" description="Helical" evidence="6">
    <location>
        <begin position="372"/>
        <end position="390"/>
    </location>
</feature>
<reference evidence="7 8" key="1">
    <citation type="submission" date="2020-07" db="EMBL/GenBank/DDBJ databases">
        <title>Huge and variable diversity of episymbiotic CPR bacteria and DPANN archaea in groundwater ecosystems.</title>
        <authorList>
            <person name="He C.Y."/>
            <person name="Keren R."/>
            <person name="Whittaker M."/>
            <person name="Farag I.F."/>
            <person name="Doudna J."/>
            <person name="Cate J.H.D."/>
            <person name="Banfield J.F."/>
        </authorList>
    </citation>
    <scope>NUCLEOTIDE SEQUENCE [LARGE SCALE GENOMIC DNA]</scope>
    <source>
        <strain evidence="7">NC_groundwater_541_Ag_S-0.1um_46_50</strain>
    </source>
</reference>
<accession>A0A7T5RJK7</accession>
<dbReference type="Pfam" id="PF00953">
    <property type="entry name" value="Glycos_transf_4"/>
    <property type="match status" value="1"/>
</dbReference>
<keyword evidence="5 6" id="KW-0472">Membrane</keyword>
<evidence type="ECO:0000313" key="7">
    <source>
        <dbReference type="EMBL" id="QQG45299.1"/>
    </source>
</evidence>
<name>A0A7T5RJK7_9BACT</name>
<feature type="transmembrane region" description="Helical" evidence="6">
    <location>
        <begin position="245"/>
        <end position="263"/>
    </location>
</feature>
<evidence type="ECO:0000256" key="6">
    <source>
        <dbReference type="SAM" id="Phobius"/>
    </source>
</evidence>
<dbReference type="PANTHER" id="PTHR22926:SF5">
    <property type="entry name" value="PHOSPHO-N-ACETYLMURAMOYL-PENTAPEPTIDE-TRANSFERASE HOMOLOG"/>
    <property type="match status" value="1"/>
</dbReference>
<evidence type="ECO:0000256" key="4">
    <source>
        <dbReference type="ARBA" id="ARBA00022989"/>
    </source>
</evidence>
<evidence type="ECO:0000256" key="2">
    <source>
        <dbReference type="ARBA" id="ARBA00022679"/>
    </source>
</evidence>
<gene>
    <name evidence="7" type="ORF">HYW89_04870</name>
</gene>
<organism evidence="7 8">
    <name type="scientific">Candidatus Sungiibacteriota bacterium</name>
    <dbReference type="NCBI Taxonomy" id="2750080"/>
    <lineage>
        <taxon>Bacteria</taxon>
        <taxon>Candidatus Sungiibacteriota</taxon>
    </lineage>
</organism>
<evidence type="ECO:0000256" key="1">
    <source>
        <dbReference type="ARBA" id="ARBA00004141"/>
    </source>
</evidence>
<dbReference type="GO" id="GO:0005886">
    <property type="term" value="C:plasma membrane"/>
    <property type="evidence" value="ECO:0007669"/>
    <property type="project" value="UniProtKB-SubCell"/>
</dbReference>
<protein>
    <recommendedName>
        <fullName evidence="9">Phospho-N-acetylmuramoyl-pentapeptide-transferase</fullName>
    </recommendedName>
</protein>